<dbReference type="PANTHER" id="PTHR30629:SF2">
    <property type="entry name" value="PROPHAGE INTEGRASE INTS-RELATED"/>
    <property type="match status" value="1"/>
</dbReference>
<evidence type="ECO:0000313" key="7">
    <source>
        <dbReference type="Proteomes" id="UP000617355"/>
    </source>
</evidence>
<feature type="domain" description="Integrase SAM-like N-terminal" evidence="5">
    <location>
        <begin position="119"/>
        <end position="170"/>
    </location>
</feature>
<comment type="caution">
    <text evidence="6">The sequence shown here is derived from an EMBL/GenBank/DDBJ whole genome shotgun (WGS) entry which is preliminary data.</text>
</comment>
<dbReference type="RefSeq" id="WP_188527499.1">
    <property type="nucleotide sequence ID" value="NZ_BMGI01000003.1"/>
</dbReference>
<dbReference type="Gene3D" id="3.30.160.390">
    <property type="entry name" value="Integrase, DNA-binding domain"/>
    <property type="match status" value="1"/>
</dbReference>
<evidence type="ECO:0008006" key="8">
    <source>
        <dbReference type="Google" id="ProtNLM"/>
    </source>
</evidence>
<organism evidence="6 7">
    <name type="scientific">Sinisalibacter lacisalsi</name>
    <dbReference type="NCBI Taxonomy" id="1526570"/>
    <lineage>
        <taxon>Bacteria</taxon>
        <taxon>Pseudomonadati</taxon>
        <taxon>Pseudomonadota</taxon>
        <taxon>Alphaproteobacteria</taxon>
        <taxon>Rhodobacterales</taxon>
        <taxon>Roseobacteraceae</taxon>
        <taxon>Sinisalibacter</taxon>
    </lineage>
</organism>
<evidence type="ECO:0000259" key="4">
    <source>
        <dbReference type="Pfam" id="PF13356"/>
    </source>
</evidence>
<dbReference type="InterPro" id="IPR050808">
    <property type="entry name" value="Phage_Integrase"/>
</dbReference>
<accession>A0ABQ1QN60</accession>
<proteinExistence type="inferred from homology"/>
<dbReference type="PANTHER" id="PTHR30629">
    <property type="entry name" value="PROPHAGE INTEGRASE"/>
    <property type="match status" value="1"/>
</dbReference>
<dbReference type="InterPro" id="IPR004107">
    <property type="entry name" value="Integrase_SAM-like_N"/>
</dbReference>
<dbReference type="InterPro" id="IPR038488">
    <property type="entry name" value="Integrase_DNA-bd_sf"/>
</dbReference>
<protein>
    <recommendedName>
        <fullName evidence="8">Integrase DNA-binding domain-containing protein</fullName>
    </recommendedName>
</protein>
<dbReference type="InterPro" id="IPR010998">
    <property type="entry name" value="Integrase_recombinase_N"/>
</dbReference>
<dbReference type="InterPro" id="IPR025166">
    <property type="entry name" value="Integrase_DNA_bind_dom"/>
</dbReference>
<reference evidence="7" key="1">
    <citation type="journal article" date="2019" name="Int. J. Syst. Evol. Microbiol.">
        <title>The Global Catalogue of Microorganisms (GCM) 10K type strain sequencing project: providing services to taxonomists for standard genome sequencing and annotation.</title>
        <authorList>
            <consortium name="The Broad Institute Genomics Platform"/>
            <consortium name="The Broad Institute Genome Sequencing Center for Infectious Disease"/>
            <person name="Wu L."/>
            <person name="Ma J."/>
        </authorList>
    </citation>
    <scope>NUCLEOTIDE SEQUENCE [LARGE SCALE GENOMIC DNA]</scope>
    <source>
        <strain evidence="7">CGMCC 1.12922</strain>
    </source>
</reference>
<feature type="domain" description="Integrase DNA-binding" evidence="4">
    <location>
        <begin position="7"/>
        <end position="78"/>
    </location>
</feature>
<dbReference type="Proteomes" id="UP000617355">
    <property type="component" value="Unassembled WGS sequence"/>
</dbReference>
<sequence length="202" mass="22582">MPKSLSTDLSIRKWRAAGPGEARSTGGRDGLYVRGWPSGAKAFYFRTGTWLKIGDYPDVSLATARELAVVAKRLKKEGFPNSALKRGFENCRTGVELEGIVRGELLAGLSHDRTSAVPTYSQMWELWFADVEPTLQVGPSRRRPRAIHEHHIAPTLGERPINQIRRREIFDLLLPLFREKPTTAGHALGHIDMLPRESAFIG</sequence>
<evidence type="ECO:0000259" key="5">
    <source>
        <dbReference type="Pfam" id="PF14659"/>
    </source>
</evidence>
<evidence type="ECO:0000313" key="6">
    <source>
        <dbReference type="EMBL" id="GGD36030.1"/>
    </source>
</evidence>
<dbReference type="Pfam" id="PF13356">
    <property type="entry name" value="Arm-DNA-bind_3"/>
    <property type="match status" value="1"/>
</dbReference>
<gene>
    <name evidence="6" type="ORF">GCM10011358_19800</name>
</gene>
<evidence type="ECO:0000256" key="1">
    <source>
        <dbReference type="ARBA" id="ARBA00008857"/>
    </source>
</evidence>
<keyword evidence="2" id="KW-0229">DNA integration</keyword>
<evidence type="ECO:0000256" key="3">
    <source>
        <dbReference type="ARBA" id="ARBA00023125"/>
    </source>
</evidence>
<comment type="similarity">
    <text evidence="1">Belongs to the 'phage' integrase family.</text>
</comment>
<keyword evidence="7" id="KW-1185">Reference proteome</keyword>
<evidence type="ECO:0000256" key="2">
    <source>
        <dbReference type="ARBA" id="ARBA00022908"/>
    </source>
</evidence>
<dbReference type="SUPFAM" id="SSF56349">
    <property type="entry name" value="DNA breaking-rejoining enzymes"/>
    <property type="match status" value="1"/>
</dbReference>
<name>A0ABQ1QN60_9RHOB</name>
<dbReference type="EMBL" id="BMGI01000003">
    <property type="protein sequence ID" value="GGD36030.1"/>
    <property type="molecule type" value="Genomic_DNA"/>
</dbReference>
<dbReference type="Pfam" id="PF14659">
    <property type="entry name" value="Phage_int_SAM_3"/>
    <property type="match status" value="1"/>
</dbReference>
<dbReference type="Gene3D" id="1.10.150.130">
    <property type="match status" value="1"/>
</dbReference>
<dbReference type="InterPro" id="IPR011010">
    <property type="entry name" value="DNA_brk_join_enz"/>
</dbReference>
<keyword evidence="3" id="KW-0238">DNA-binding</keyword>